<feature type="region of interest" description="Disordered" evidence="1">
    <location>
        <begin position="297"/>
        <end position="318"/>
    </location>
</feature>
<feature type="compositionally biased region" description="Polar residues" evidence="1">
    <location>
        <begin position="241"/>
        <end position="258"/>
    </location>
</feature>
<feature type="region of interest" description="Disordered" evidence="1">
    <location>
        <begin position="40"/>
        <end position="81"/>
    </location>
</feature>
<gene>
    <name evidence="3" type="ORF">CC78DRAFT_622283</name>
</gene>
<evidence type="ECO:0000256" key="1">
    <source>
        <dbReference type="SAM" id="MobiDB-lite"/>
    </source>
</evidence>
<keyword evidence="2" id="KW-0472">Membrane</keyword>
<feature type="transmembrane region" description="Helical" evidence="2">
    <location>
        <begin position="126"/>
        <end position="147"/>
    </location>
</feature>
<reference evidence="4" key="1">
    <citation type="journal article" date="2020" name="Stud. Mycol.">
        <title>101 Dothideomycetes genomes: A test case for predicting lifestyles and emergence of pathogens.</title>
        <authorList>
            <person name="Haridas S."/>
            <person name="Albert R."/>
            <person name="Binder M."/>
            <person name="Bloem J."/>
            <person name="LaButti K."/>
            <person name="Salamov A."/>
            <person name="Andreopoulos B."/>
            <person name="Baker S."/>
            <person name="Barry K."/>
            <person name="Bills G."/>
            <person name="Bluhm B."/>
            <person name="Cannon C."/>
            <person name="Castanera R."/>
            <person name="Culley D."/>
            <person name="Daum C."/>
            <person name="Ezra D."/>
            <person name="Gonzalez J."/>
            <person name="Henrissat B."/>
            <person name="Kuo A."/>
            <person name="Liang C."/>
            <person name="Lipzen A."/>
            <person name="Lutzoni F."/>
            <person name="Magnuson J."/>
            <person name="Mondo S."/>
            <person name="Nolan M."/>
            <person name="Ohm R."/>
            <person name="Pangilinan J."/>
            <person name="Park H.-J."/>
            <person name="Ramirez L."/>
            <person name="Alfaro M."/>
            <person name="Sun H."/>
            <person name="Tritt A."/>
            <person name="Yoshinaga Y."/>
            <person name="Zwiers L.-H."/>
            <person name="Turgeon B."/>
            <person name="Goodwin S."/>
            <person name="Spatafora J."/>
            <person name="Crous P."/>
            <person name="Grigoriev I."/>
        </authorList>
    </citation>
    <scope>NUCLEOTIDE SEQUENCE [LARGE SCALE GENOMIC DNA]</scope>
    <source>
        <strain evidence="4">CBS 304.66</strain>
    </source>
</reference>
<evidence type="ECO:0000313" key="3">
    <source>
        <dbReference type="EMBL" id="KAF2257860.1"/>
    </source>
</evidence>
<keyword evidence="2" id="KW-1133">Transmembrane helix</keyword>
<feature type="region of interest" description="Disordered" evidence="1">
    <location>
        <begin position="102"/>
        <end position="124"/>
    </location>
</feature>
<organism evidence="3 4">
    <name type="scientific">Lojkania enalia</name>
    <dbReference type="NCBI Taxonomy" id="147567"/>
    <lineage>
        <taxon>Eukaryota</taxon>
        <taxon>Fungi</taxon>
        <taxon>Dikarya</taxon>
        <taxon>Ascomycota</taxon>
        <taxon>Pezizomycotina</taxon>
        <taxon>Dothideomycetes</taxon>
        <taxon>Pleosporomycetidae</taxon>
        <taxon>Pleosporales</taxon>
        <taxon>Pleosporales incertae sedis</taxon>
        <taxon>Lojkania</taxon>
    </lineage>
</organism>
<feature type="compositionally biased region" description="Low complexity" evidence="1">
    <location>
        <begin position="40"/>
        <end position="75"/>
    </location>
</feature>
<feature type="region of interest" description="Disordered" evidence="1">
    <location>
        <begin position="234"/>
        <end position="267"/>
    </location>
</feature>
<dbReference type="AlphaFoldDB" id="A0A9P4K0D5"/>
<accession>A0A9P4K0D5</accession>
<keyword evidence="2" id="KW-0812">Transmembrane</keyword>
<evidence type="ECO:0000256" key="2">
    <source>
        <dbReference type="SAM" id="Phobius"/>
    </source>
</evidence>
<dbReference type="Proteomes" id="UP000800093">
    <property type="component" value="Unassembled WGS sequence"/>
</dbReference>
<sequence>MYVSSLENRQSCSSNQEWYVCSNNGFAGCCGVDPCSLSNSCPDNSDSPPPNSSGRPTSRPTSPVPTPVATSPPNSGSSVETIASVSGSHTILITVTRDVLSTAQPSGTSLSTSGRSQDDGPPIGPIAGGVIGSVLVIVSLSFLLFFMRRKRRANELKEATLPPSYTETDMSAHLEGATTTHRVVGISSAAPKSRTDEKAISTATQPDPIPQLDSVQVVPTIEMGSEPMGNIAELPAVEGNPFSSPRSSAGTDRSTSDPGQEGNKMVNSDNHVMSWALFNSMGNRSQLSRLLQPHGAPDVSVTAWSNMSPPAPSSERAN</sequence>
<keyword evidence="4" id="KW-1185">Reference proteome</keyword>
<proteinExistence type="predicted"/>
<protein>
    <submittedName>
        <fullName evidence="3">Uncharacterized protein</fullName>
    </submittedName>
</protein>
<name>A0A9P4K0D5_9PLEO</name>
<comment type="caution">
    <text evidence="3">The sequence shown here is derived from an EMBL/GenBank/DDBJ whole genome shotgun (WGS) entry which is preliminary data.</text>
</comment>
<feature type="compositionally biased region" description="Polar residues" evidence="1">
    <location>
        <begin position="102"/>
        <end position="115"/>
    </location>
</feature>
<dbReference type="CDD" id="cd12087">
    <property type="entry name" value="TM_EGFR-like"/>
    <property type="match status" value="1"/>
</dbReference>
<evidence type="ECO:0000313" key="4">
    <source>
        <dbReference type="Proteomes" id="UP000800093"/>
    </source>
</evidence>
<dbReference type="EMBL" id="ML986831">
    <property type="protein sequence ID" value="KAF2257860.1"/>
    <property type="molecule type" value="Genomic_DNA"/>
</dbReference>
<dbReference type="OrthoDB" id="3800054at2759"/>